<evidence type="ECO:0000313" key="3">
    <source>
        <dbReference type="Proteomes" id="UP000242519"/>
    </source>
</evidence>
<protein>
    <submittedName>
        <fullName evidence="2">Uncharacterized protein</fullName>
    </submittedName>
</protein>
<keyword evidence="3" id="KW-1185">Reference proteome</keyword>
<feature type="compositionally biased region" description="Basic and acidic residues" evidence="1">
    <location>
        <begin position="45"/>
        <end position="57"/>
    </location>
</feature>
<feature type="region of interest" description="Disordered" evidence="1">
    <location>
        <begin position="33"/>
        <end position="76"/>
    </location>
</feature>
<dbReference type="InParanoid" id="A0A218Z4D2"/>
<accession>A0A218Z4D2</accession>
<organism evidence="2 3">
    <name type="scientific">Diplocarpon coronariae</name>
    <dbReference type="NCBI Taxonomy" id="2795749"/>
    <lineage>
        <taxon>Eukaryota</taxon>
        <taxon>Fungi</taxon>
        <taxon>Dikarya</taxon>
        <taxon>Ascomycota</taxon>
        <taxon>Pezizomycotina</taxon>
        <taxon>Leotiomycetes</taxon>
        <taxon>Helotiales</taxon>
        <taxon>Drepanopezizaceae</taxon>
        <taxon>Diplocarpon</taxon>
    </lineage>
</organism>
<evidence type="ECO:0000313" key="2">
    <source>
        <dbReference type="EMBL" id="OWP02848.1"/>
    </source>
</evidence>
<evidence type="ECO:0000256" key="1">
    <source>
        <dbReference type="SAM" id="MobiDB-lite"/>
    </source>
</evidence>
<dbReference type="EMBL" id="MZNU01000207">
    <property type="protein sequence ID" value="OWP02848.1"/>
    <property type="molecule type" value="Genomic_DNA"/>
</dbReference>
<comment type="caution">
    <text evidence="2">The sequence shown here is derived from an EMBL/GenBank/DDBJ whole genome shotgun (WGS) entry which is preliminary data.</text>
</comment>
<gene>
    <name evidence="2" type="ORF">B2J93_1302</name>
</gene>
<dbReference type="AlphaFoldDB" id="A0A218Z4D2"/>
<dbReference type="Proteomes" id="UP000242519">
    <property type="component" value="Unassembled WGS sequence"/>
</dbReference>
<sequence length="132" mass="14868">MVGGNITPLAEGAKLEISARLRIRNPEILMARVTTQPIHSPGEIGESHSRTDCRRDPPVSPLARKSRRAGEEQPRRIVTAEQSNTPWQQIWKRGAVTIAKQADPSVSAVSTYMNRDEYLEARMAEWTGREEY</sequence>
<reference evidence="2 3" key="1">
    <citation type="submission" date="2017-04" db="EMBL/GenBank/DDBJ databases">
        <title>Draft genome sequence of Marssonina coronaria NL1: causal agent of apple blotch.</title>
        <authorList>
            <person name="Cheng Q."/>
        </authorList>
    </citation>
    <scope>NUCLEOTIDE SEQUENCE [LARGE SCALE GENOMIC DNA]</scope>
    <source>
        <strain evidence="2 3">NL1</strain>
    </source>
</reference>
<proteinExistence type="predicted"/>
<name>A0A218Z4D2_9HELO</name>